<dbReference type="AlphaFoldDB" id="A0A5J4X2V9"/>
<dbReference type="EC" id="2.7.11.1" evidence="1"/>
<dbReference type="Pfam" id="PF00069">
    <property type="entry name" value="Pkinase"/>
    <property type="match status" value="1"/>
</dbReference>
<evidence type="ECO:0000256" key="1">
    <source>
        <dbReference type="ARBA" id="ARBA00012513"/>
    </source>
</evidence>
<feature type="coiled-coil region" evidence="2">
    <location>
        <begin position="360"/>
        <end position="405"/>
    </location>
</feature>
<feature type="region of interest" description="Disordered" evidence="3">
    <location>
        <begin position="743"/>
        <end position="854"/>
    </location>
</feature>
<feature type="compositionally biased region" description="Pro residues" evidence="3">
    <location>
        <begin position="771"/>
        <end position="782"/>
    </location>
</feature>
<feature type="compositionally biased region" description="Low complexity" evidence="3">
    <location>
        <begin position="1039"/>
        <end position="1049"/>
    </location>
</feature>
<feature type="compositionally biased region" description="Polar residues" evidence="3">
    <location>
        <begin position="469"/>
        <end position="486"/>
    </location>
</feature>
<feature type="compositionally biased region" description="Polar residues" evidence="3">
    <location>
        <begin position="1172"/>
        <end position="1197"/>
    </location>
</feature>
<dbReference type="GO" id="GO:0004674">
    <property type="term" value="F:protein serine/threonine kinase activity"/>
    <property type="evidence" value="ECO:0007669"/>
    <property type="project" value="UniProtKB-EC"/>
</dbReference>
<feature type="non-terminal residue" evidence="5">
    <location>
        <position position="1"/>
    </location>
</feature>
<dbReference type="InterPro" id="IPR008271">
    <property type="entry name" value="Ser/Thr_kinase_AS"/>
</dbReference>
<dbReference type="CDD" id="cd14016">
    <property type="entry name" value="STKc_CK1"/>
    <property type="match status" value="1"/>
</dbReference>
<dbReference type="SUPFAM" id="SSF56112">
    <property type="entry name" value="Protein kinase-like (PK-like)"/>
    <property type="match status" value="1"/>
</dbReference>
<feature type="compositionally biased region" description="Low complexity" evidence="3">
    <location>
        <begin position="834"/>
        <end position="848"/>
    </location>
</feature>
<feature type="compositionally biased region" description="Basic and acidic residues" evidence="3">
    <location>
        <begin position="453"/>
        <end position="468"/>
    </location>
</feature>
<feature type="region of interest" description="Disordered" evidence="3">
    <location>
        <begin position="1145"/>
        <end position="1233"/>
    </location>
</feature>
<keyword evidence="5" id="KW-0418">Kinase</keyword>
<feature type="region of interest" description="Disordered" evidence="3">
    <location>
        <begin position="1002"/>
        <end position="1049"/>
    </location>
</feature>
<accession>A0A5J4X2V9</accession>
<evidence type="ECO:0000256" key="3">
    <source>
        <dbReference type="SAM" id="MobiDB-lite"/>
    </source>
</evidence>
<dbReference type="Proteomes" id="UP000324800">
    <property type="component" value="Unassembled WGS sequence"/>
</dbReference>
<dbReference type="SMART" id="SM00220">
    <property type="entry name" value="S_TKc"/>
    <property type="match status" value="1"/>
</dbReference>
<sequence length="1233" mass="141500">LCLSDPNYDAELMNHLLFQLQALKGSFGVVFICESSESKKLYATKVELARSRSPKLQKEFQRYQALMGNLGFPEVRYFWNNKDYNAVVMELLGESLDDLHKRAFRRFNIITIILVAIQLIQRIQAMHNMGYLHRDIKPENFLIGQGDKTSLIYVIDFGLSKQFRDPMTKAHIPFAQQHGLVGTLRYISVNVHQEMEPSRRDDLISLAYLFVYLFKGILPWQFKDRMSPEERCAKIFMFKMKYPDTNLYDQMPQEFLQFYRSVSALKFDEEPDYDGLRRPFEFLLQRFPPYERDFEWRPKNYNSSLQEANSSFNSNVTGQITTNTNTTAGTTLQAANTINSNSPEQRQSGMIKDLDVGNAIQNLDQQMRQKNLQLQNISFQRDQLLKWQEQQFARQQQQAQDLQRMSIDEQAASQLQQQKFWSQQQIKLEQLQKAIFELQNQILSDSKIMQELQQHHKSIESQQKENRNSGKAMSKDTQSGGKQPNGSVGKRMSDIDNFDDEEDQLEQEDDENHKKAIERVVENEVNQAYIGANKNKAKKDINILDQYPNHQTQSYSLYFKENQLGKKPQKPSLSQYKPFLFEENDIKKDEVNKSDTMSNITQKPLDKFVSKPQIVHSNESDTQTEQQQQSLFNPYPPLPPSQLLLSLESETETENVKSNSIQYPVLKQIRQTSLPVIPSNYPILNNNQSEGKGYKYVGNQDELEQGIVRFLPEQIVRHATAPPSDNNEDEIGQQKHFGSLLQVSPGKNTQQLPGPIQLSPSLSEQLRSHQPPIPRKPPPPLPKGIQRRAISGSVLRERSSLQESNQQQIVQLNRDSKDEWQQDWDEKSSEEDLINTNQTNQTGNGQQDEQQEGIDKTPVDCEVCGRQIPFYKFLKHVQRRHPSRTIKIDEIEQQKSLPLINSAAIASLDRITILPPPVITSKLILTDADSSLISSKSRSISSQQSTKLSQININQSPVVNISSLTIEERDHHSSQDNNNNNNNNNNVEKIVFLPPIITDQENNKAQQESVEKLDQKPVDTQQSNQDNQDATLIHDEENSNSNISSSSMHDSMFVNHSRATIRFIKKNENNELSPNKSKTNKDSWGLSQRINKNKQQITPLISFGFGGRRLQQSKWGIGFNTAVLYTQQFSVQLHEQPVQEIKIEDETLNKDPIQTQDQEEPPPPESPRPIKQSIQLVNNHSQLNHTQQSKSKITANAQKPIRIIASKKIKSGKINSPPQNTQSPPPPESPKFG</sequence>
<dbReference type="InterPro" id="IPR000719">
    <property type="entry name" value="Prot_kinase_dom"/>
</dbReference>
<feature type="compositionally biased region" description="Polar residues" evidence="3">
    <location>
        <begin position="743"/>
        <end position="765"/>
    </location>
</feature>
<keyword evidence="2" id="KW-0175">Coiled coil</keyword>
<feature type="region of interest" description="Disordered" evidence="3">
    <location>
        <begin position="453"/>
        <end position="495"/>
    </location>
</feature>
<organism evidence="5 6">
    <name type="scientific">Streblomastix strix</name>
    <dbReference type="NCBI Taxonomy" id="222440"/>
    <lineage>
        <taxon>Eukaryota</taxon>
        <taxon>Metamonada</taxon>
        <taxon>Preaxostyla</taxon>
        <taxon>Oxymonadida</taxon>
        <taxon>Streblomastigidae</taxon>
        <taxon>Streblomastix</taxon>
    </lineage>
</organism>
<proteinExistence type="predicted"/>
<dbReference type="GO" id="GO:0005524">
    <property type="term" value="F:ATP binding"/>
    <property type="evidence" value="ECO:0007669"/>
    <property type="project" value="InterPro"/>
</dbReference>
<name>A0A5J4X2V9_9EUKA</name>
<evidence type="ECO:0000256" key="2">
    <source>
        <dbReference type="SAM" id="Coils"/>
    </source>
</evidence>
<dbReference type="InterPro" id="IPR050235">
    <property type="entry name" value="CK1_Ser-Thr_kinase"/>
</dbReference>
<keyword evidence="5" id="KW-0808">Transferase</keyword>
<feature type="compositionally biased region" description="Low complexity" evidence="3">
    <location>
        <begin position="1212"/>
        <end position="1222"/>
    </location>
</feature>
<dbReference type="InterPro" id="IPR011009">
    <property type="entry name" value="Kinase-like_dom_sf"/>
</dbReference>
<dbReference type="PROSITE" id="PS00108">
    <property type="entry name" value="PROTEIN_KINASE_ST"/>
    <property type="match status" value="1"/>
</dbReference>
<evidence type="ECO:0000313" key="5">
    <source>
        <dbReference type="EMBL" id="KAA6401581.1"/>
    </source>
</evidence>
<dbReference type="PROSITE" id="PS50011">
    <property type="entry name" value="PROTEIN_KINASE_DOM"/>
    <property type="match status" value="1"/>
</dbReference>
<reference evidence="5 6" key="1">
    <citation type="submission" date="2019-03" db="EMBL/GenBank/DDBJ databases">
        <title>Single cell metagenomics reveals metabolic interactions within the superorganism composed of flagellate Streblomastix strix and complex community of Bacteroidetes bacteria on its surface.</title>
        <authorList>
            <person name="Treitli S.C."/>
            <person name="Kolisko M."/>
            <person name="Husnik F."/>
            <person name="Keeling P."/>
            <person name="Hampl V."/>
        </authorList>
    </citation>
    <scope>NUCLEOTIDE SEQUENCE [LARGE SCALE GENOMIC DNA]</scope>
    <source>
        <strain evidence="5">ST1C</strain>
    </source>
</reference>
<dbReference type="EMBL" id="SNRW01000368">
    <property type="protein sequence ID" value="KAA6401581.1"/>
    <property type="molecule type" value="Genomic_DNA"/>
</dbReference>
<evidence type="ECO:0000313" key="6">
    <source>
        <dbReference type="Proteomes" id="UP000324800"/>
    </source>
</evidence>
<feature type="compositionally biased region" description="Basic and acidic residues" evidence="3">
    <location>
        <begin position="814"/>
        <end position="827"/>
    </location>
</feature>
<feature type="domain" description="Protein kinase" evidence="4">
    <location>
        <begin position="16"/>
        <end position="283"/>
    </location>
</feature>
<feature type="compositionally biased region" description="Polar residues" evidence="3">
    <location>
        <begin position="801"/>
        <end position="813"/>
    </location>
</feature>
<gene>
    <name evidence="5" type="ORF">EZS28_002886</name>
</gene>
<feature type="compositionally biased region" description="Polar residues" evidence="3">
    <location>
        <begin position="1018"/>
        <end position="1030"/>
    </location>
</feature>
<dbReference type="Gene3D" id="1.10.510.10">
    <property type="entry name" value="Transferase(Phosphotransferase) domain 1"/>
    <property type="match status" value="1"/>
</dbReference>
<comment type="caution">
    <text evidence="5">The sequence shown here is derived from an EMBL/GenBank/DDBJ whole genome shotgun (WGS) entry which is preliminary data.</text>
</comment>
<dbReference type="OrthoDB" id="5872528at2759"/>
<dbReference type="PANTHER" id="PTHR11909">
    <property type="entry name" value="CASEIN KINASE-RELATED"/>
    <property type="match status" value="1"/>
</dbReference>
<feature type="compositionally biased region" description="Pro residues" evidence="3">
    <location>
        <begin position="1223"/>
        <end position="1233"/>
    </location>
</feature>
<feature type="region of interest" description="Disordered" evidence="3">
    <location>
        <begin position="1065"/>
        <end position="1084"/>
    </location>
</feature>
<evidence type="ECO:0000259" key="4">
    <source>
        <dbReference type="PROSITE" id="PS50011"/>
    </source>
</evidence>
<protein>
    <recommendedName>
        <fullName evidence="1">non-specific serine/threonine protein kinase</fullName>
        <ecNumber evidence="1">2.7.11.1</ecNumber>
    </recommendedName>
</protein>